<feature type="domain" description="VOC" evidence="1">
    <location>
        <begin position="4"/>
        <end position="120"/>
    </location>
</feature>
<protein>
    <submittedName>
        <fullName evidence="2">Glyoxalase</fullName>
    </submittedName>
</protein>
<dbReference type="PROSITE" id="PS51819">
    <property type="entry name" value="VOC"/>
    <property type="match status" value="1"/>
</dbReference>
<name>A0A8S8XBW9_9PROT</name>
<comment type="caution">
    <text evidence="2">The sequence shown here is derived from an EMBL/GenBank/DDBJ whole genome shotgun (WGS) entry which is preliminary data.</text>
</comment>
<evidence type="ECO:0000259" key="1">
    <source>
        <dbReference type="PROSITE" id="PS51819"/>
    </source>
</evidence>
<evidence type="ECO:0000313" key="2">
    <source>
        <dbReference type="EMBL" id="GIL38795.1"/>
    </source>
</evidence>
<dbReference type="SUPFAM" id="SSF54593">
    <property type="entry name" value="Glyoxalase/Bleomycin resistance protein/Dihydroxybiphenyl dioxygenase"/>
    <property type="match status" value="1"/>
</dbReference>
<dbReference type="EMBL" id="BOPV01000001">
    <property type="protein sequence ID" value="GIL38795.1"/>
    <property type="molecule type" value="Genomic_DNA"/>
</dbReference>
<dbReference type="Gene3D" id="3.10.180.10">
    <property type="entry name" value="2,3-Dihydroxybiphenyl 1,2-Dioxygenase, domain 1"/>
    <property type="match status" value="1"/>
</dbReference>
<keyword evidence="3" id="KW-1185">Reference proteome</keyword>
<reference evidence="2" key="1">
    <citation type="submission" date="2021-02" db="EMBL/GenBank/DDBJ databases">
        <title>Genome sequence of Rhodospirillales sp. strain TMPK1 isolated from soil.</title>
        <authorList>
            <person name="Nakai R."/>
            <person name="Kusada H."/>
            <person name="Tamaki H."/>
        </authorList>
    </citation>
    <scope>NUCLEOTIDE SEQUENCE</scope>
    <source>
        <strain evidence="2">TMPK1</strain>
    </source>
</reference>
<proteinExistence type="predicted"/>
<accession>A0A8S8XBW9</accession>
<dbReference type="Proteomes" id="UP000681075">
    <property type="component" value="Unassembled WGS sequence"/>
</dbReference>
<dbReference type="Pfam" id="PF00903">
    <property type="entry name" value="Glyoxalase"/>
    <property type="match status" value="1"/>
</dbReference>
<sequence>MIRGVKFVSVPVRDQDRALEFWTETVGLRVLTDQPMGAQRWIELSFPGADTGLVLFTPEGHEDRIGSFMNTSLWCDDLDRTHAELAAKGVEFTRPPTKEPWGSYAIFADSEGNKFVLSARP</sequence>
<dbReference type="PANTHER" id="PTHR36437:SF2">
    <property type="entry name" value="GLYOXALASE_BLEOMYCIN RESISTANCE PROTEIN_DIOXYGENASE"/>
    <property type="match status" value="1"/>
</dbReference>
<dbReference type="PANTHER" id="PTHR36437">
    <property type="entry name" value="GLYOXALASE/BLEOMYCIN RESISTANCE PROTEIN/DIOXYGENASE"/>
    <property type="match status" value="1"/>
</dbReference>
<organism evidence="2 3">
    <name type="scientific">Roseiterribacter gracilis</name>
    <dbReference type="NCBI Taxonomy" id="2812848"/>
    <lineage>
        <taxon>Bacteria</taxon>
        <taxon>Pseudomonadati</taxon>
        <taxon>Pseudomonadota</taxon>
        <taxon>Alphaproteobacteria</taxon>
        <taxon>Rhodospirillales</taxon>
        <taxon>Roseiterribacteraceae</taxon>
        <taxon>Roseiterribacter</taxon>
    </lineage>
</organism>
<evidence type="ECO:0000313" key="3">
    <source>
        <dbReference type="Proteomes" id="UP000681075"/>
    </source>
</evidence>
<gene>
    <name evidence="2" type="ORF">TMPK1_10320</name>
</gene>
<dbReference type="AlphaFoldDB" id="A0A8S8XBW9"/>
<dbReference type="InterPro" id="IPR029068">
    <property type="entry name" value="Glyas_Bleomycin-R_OHBP_Dase"/>
</dbReference>
<dbReference type="RefSeq" id="WP_420241853.1">
    <property type="nucleotide sequence ID" value="NZ_BOPV01000001.1"/>
</dbReference>
<dbReference type="InterPro" id="IPR004360">
    <property type="entry name" value="Glyas_Fos-R_dOase_dom"/>
</dbReference>
<dbReference type="InterPro" id="IPR037523">
    <property type="entry name" value="VOC_core"/>
</dbReference>